<dbReference type="EMBL" id="VDGT01000020">
    <property type="protein sequence ID" value="TNM26864.1"/>
    <property type="molecule type" value="Genomic_DNA"/>
</dbReference>
<feature type="domain" description="HTH lacI-type" evidence="4">
    <location>
        <begin position="10"/>
        <end position="64"/>
    </location>
</feature>
<dbReference type="GO" id="GO:0000976">
    <property type="term" value="F:transcription cis-regulatory region binding"/>
    <property type="evidence" value="ECO:0007669"/>
    <property type="project" value="TreeGrafter"/>
</dbReference>
<evidence type="ECO:0000259" key="5">
    <source>
        <dbReference type="PROSITE" id="PS50943"/>
    </source>
</evidence>
<dbReference type="Proteomes" id="UP000311713">
    <property type="component" value="Unassembled WGS sequence"/>
</dbReference>
<dbReference type="PRINTS" id="PR00036">
    <property type="entry name" value="HTHLACI"/>
</dbReference>
<dbReference type="PROSITE" id="PS50943">
    <property type="entry name" value="HTH_CROC1"/>
    <property type="match status" value="1"/>
</dbReference>
<dbReference type="CDD" id="cd01392">
    <property type="entry name" value="HTH_LacI"/>
    <property type="match status" value="1"/>
</dbReference>
<dbReference type="CDD" id="cd06267">
    <property type="entry name" value="PBP1_LacI_sugar_binding-like"/>
    <property type="match status" value="1"/>
</dbReference>
<proteinExistence type="predicted"/>
<accession>A0A5C4UTA1</accession>
<dbReference type="PANTHER" id="PTHR30146">
    <property type="entry name" value="LACI-RELATED TRANSCRIPTIONAL REPRESSOR"/>
    <property type="match status" value="1"/>
</dbReference>
<protein>
    <submittedName>
        <fullName evidence="6">LacI family transcriptional regulator</fullName>
    </submittedName>
</protein>
<dbReference type="SUPFAM" id="SSF47413">
    <property type="entry name" value="lambda repressor-like DNA-binding domains"/>
    <property type="match status" value="1"/>
</dbReference>
<dbReference type="PROSITE" id="PS00356">
    <property type="entry name" value="HTH_LACI_1"/>
    <property type="match status" value="1"/>
</dbReference>
<reference evidence="6 7" key="1">
    <citation type="submission" date="2019-06" db="EMBL/GenBank/DDBJ databases">
        <title>Draft genome of Streptomyces sedi sp. JCM16909.</title>
        <authorList>
            <person name="Klykleung N."/>
            <person name="Tanasupawat S."/>
            <person name="Kudo T."/>
            <person name="Yuki M."/>
            <person name="Ohkuma M."/>
        </authorList>
    </citation>
    <scope>NUCLEOTIDE SEQUENCE [LARGE SCALE GENOMIC DNA]</scope>
    <source>
        <strain evidence="6 7">JCM 16909</strain>
    </source>
</reference>
<evidence type="ECO:0000256" key="3">
    <source>
        <dbReference type="ARBA" id="ARBA00023163"/>
    </source>
</evidence>
<dbReference type="GO" id="GO:0003700">
    <property type="term" value="F:DNA-binding transcription factor activity"/>
    <property type="evidence" value="ECO:0007669"/>
    <property type="project" value="TreeGrafter"/>
</dbReference>
<dbReference type="InterPro" id="IPR046335">
    <property type="entry name" value="LacI/GalR-like_sensor"/>
</dbReference>
<gene>
    <name evidence="6" type="ORF">FH715_22780</name>
</gene>
<keyword evidence="3" id="KW-0804">Transcription</keyword>
<dbReference type="InterPro" id="IPR028082">
    <property type="entry name" value="Peripla_BP_I"/>
</dbReference>
<keyword evidence="2" id="KW-0238">DNA-binding</keyword>
<dbReference type="Pfam" id="PF13377">
    <property type="entry name" value="Peripla_BP_3"/>
    <property type="match status" value="1"/>
</dbReference>
<dbReference type="SMART" id="SM00354">
    <property type="entry name" value="HTH_LACI"/>
    <property type="match status" value="1"/>
</dbReference>
<evidence type="ECO:0000259" key="4">
    <source>
        <dbReference type="PROSITE" id="PS50932"/>
    </source>
</evidence>
<comment type="caution">
    <text evidence="6">The sequence shown here is derived from an EMBL/GenBank/DDBJ whole genome shotgun (WGS) entry which is preliminary data.</text>
</comment>
<dbReference type="Pfam" id="PF00356">
    <property type="entry name" value="LacI"/>
    <property type="match status" value="1"/>
</dbReference>
<dbReference type="Gene3D" id="1.10.260.40">
    <property type="entry name" value="lambda repressor-like DNA-binding domains"/>
    <property type="match status" value="1"/>
</dbReference>
<dbReference type="InterPro" id="IPR010982">
    <property type="entry name" value="Lambda_DNA-bd_dom_sf"/>
</dbReference>
<evidence type="ECO:0000256" key="1">
    <source>
        <dbReference type="ARBA" id="ARBA00023015"/>
    </source>
</evidence>
<dbReference type="InterPro" id="IPR000843">
    <property type="entry name" value="HTH_LacI"/>
</dbReference>
<dbReference type="PROSITE" id="PS50932">
    <property type="entry name" value="HTH_LACI_2"/>
    <property type="match status" value="1"/>
</dbReference>
<dbReference type="InterPro" id="IPR001387">
    <property type="entry name" value="Cro/C1-type_HTH"/>
</dbReference>
<evidence type="ECO:0000313" key="6">
    <source>
        <dbReference type="EMBL" id="TNM26864.1"/>
    </source>
</evidence>
<dbReference type="PANTHER" id="PTHR30146:SF109">
    <property type="entry name" value="HTH-TYPE TRANSCRIPTIONAL REGULATOR GALS"/>
    <property type="match status" value="1"/>
</dbReference>
<dbReference type="Gene3D" id="3.40.50.2300">
    <property type="match status" value="2"/>
</dbReference>
<evidence type="ECO:0000313" key="7">
    <source>
        <dbReference type="Proteomes" id="UP000311713"/>
    </source>
</evidence>
<dbReference type="RefSeq" id="WP_139648309.1">
    <property type="nucleotide sequence ID" value="NZ_BAAAZS010000168.1"/>
</dbReference>
<dbReference type="SUPFAM" id="SSF53822">
    <property type="entry name" value="Periplasmic binding protein-like I"/>
    <property type="match status" value="1"/>
</dbReference>
<dbReference type="OrthoDB" id="4268837at2"/>
<organism evidence="6 7">
    <name type="scientific">Streptomyces sedi</name>
    <dbReference type="NCBI Taxonomy" id="555059"/>
    <lineage>
        <taxon>Bacteria</taxon>
        <taxon>Bacillati</taxon>
        <taxon>Actinomycetota</taxon>
        <taxon>Actinomycetes</taxon>
        <taxon>Kitasatosporales</taxon>
        <taxon>Streptomycetaceae</taxon>
        <taxon>Streptomyces</taxon>
    </lineage>
</organism>
<keyword evidence="1" id="KW-0805">Transcription regulation</keyword>
<dbReference type="AlphaFoldDB" id="A0A5C4UTA1"/>
<feature type="domain" description="HTH cro/C1-type" evidence="5">
    <location>
        <begin position="11"/>
        <end position="39"/>
    </location>
</feature>
<keyword evidence="7" id="KW-1185">Reference proteome</keyword>
<sequence length="357" mass="38005">MSDRAAKGSPTLEDVAREAGVSRATVSRVINGIRNVDPSIQDVVRRAIATTGYVPNRAARSLVTRRADTVALVVSGAGADEGGEAGDEDGPGTPFRGQLLADPFFGRISAGVVDFLRRRAMHPVLMLADSTDARKQVVSYLRQGHADGALLVSIHADDPLPETLVAAGVPCVLFARPPRPVPVSYVDLAHRDGGRLAADHLVARGRQHIASITGPLDVLASQDRLAGFRDALARHGHPYVPCEEGNFTLESGERAMSALLERHPEVDGLFVANDLMAQGALHVLRERGRAVPDDVAVVGFDDSSAALSCRPALTTVRQPVEEMAAEMTRLLLERVDQPGARPTSVIFEPALVARQSA</sequence>
<evidence type="ECO:0000256" key="2">
    <source>
        <dbReference type="ARBA" id="ARBA00023125"/>
    </source>
</evidence>
<name>A0A5C4UTA1_9ACTN</name>